<dbReference type="Pfam" id="PF07691">
    <property type="entry name" value="PA14"/>
    <property type="match status" value="1"/>
</dbReference>
<dbReference type="Proteomes" id="UP000292855">
    <property type="component" value="Unassembled WGS sequence"/>
</dbReference>
<dbReference type="SUPFAM" id="SSF51445">
    <property type="entry name" value="(Trans)glycosidases"/>
    <property type="match status" value="1"/>
</dbReference>
<dbReference type="EMBL" id="SGIT01000003">
    <property type="protein sequence ID" value="RZF58677.1"/>
    <property type="molecule type" value="Genomic_DNA"/>
</dbReference>
<feature type="domain" description="PA14" evidence="4">
    <location>
        <begin position="233"/>
        <end position="379"/>
    </location>
</feature>
<dbReference type="InterPro" id="IPR011013">
    <property type="entry name" value="Gal_mutarotase_sf_dom"/>
</dbReference>
<dbReference type="CDD" id="cd06591">
    <property type="entry name" value="GH31_xylosidase_XylS"/>
    <property type="match status" value="1"/>
</dbReference>
<comment type="similarity">
    <text evidence="1 2">Belongs to the glycosyl hydrolase 31 family.</text>
</comment>
<dbReference type="InterPro" id="IPR033403">
    <property type="entry name" value="DUF5110"/>
</dbReference>
<keyword evidence="6" id="KW-1185">Reference proteome</keyword>
<dbReference type="Pfam" id="PF17137">
    <property type="entry name" value="DUF5110"/>
    <property type="match status" value="1"/>
</dbReference>
<dbReference type="Gene3D" id="3.20.20.80">
    <property type="entry name" value="Glycosidases"/>
    <property type="match status" value="1"/>
</dbReference>
<dbReference type="Pfam" id="PF21365">
    <property type="entry name" value="Glyco_hydro_31_3rd"/>
    <property type="match status" value="1"/>
</dbReference>
<dbReference type="PROSITE" id="PS51820">
    <property type="entry name" value="PA14"/>
    <property type="match status" value="1"/>
</dbReference>
<dbReference type="Gene3D" id="2.60.40.1180">
    <property type="entry name" value="Golgi alpha-mannosidase II"/>
    <property type="match status" value="2"/>
</dbReference>
<comment type="caution">
    <text evidence="5">The sequence shown here is derived from an EMBL/GenBank/DDBJ whole genome shotgun (WGS) entry which is preliminary data.</text>
</comment>
<dbReference type="Pfam" id="PF01055">
    <property type="entry name" value="Glyco_hydro_31_2nd"/>
    <property type="match status" value="1"/>
</dbReference>
<dbReference type="PANTHER" id="PTHR43863:SF2">
    <property type="entry name" value="MALTASE-GLUCOAMYLASE"/>
    <property type="match status" value="1"/>
</dbReference>
<sequence length="954" mass="110266">MCKLHLTILCSLLFTVLQAIGQSADRATYQKTDHGVKISFAGLPTSVDQDIYLDAIRDDIVRVTALPINVPFPTRESLIVVDSLHRLIHSLSVETERDTLYLRTASLVVATCLRTGQIVFKDKNGQTILGERKRESNSFRPESYNGDSFYALEQGFEIEENEGLYGLGQHQNAVMNYNNGRRVTLLQYNTEIGMPFLLSSKNYGLLWHNYAITTAGDIRPLHPLNAFKLTSKEGLDGWLTATYAHRDHPDSVWLSRPESIIDYSYLTDQHKLPNDITLAKAKVLYEGQITSPYTGLHRLHFKYSGYMKVWIDGELQEDRWRESWNAGTFEIAKEMKSGEPHDIRIEWLPDGGESYFTLNWQSPLPEELKHTFSFASEAGDAIDYYFIHGKHMDEVISGYRALSGKAPIMPLWSFGFWQSRERYKTQQEIEEVAQEFRKRRIPIDNIVQDWSYWAEHDWGSHDFDKTRFPDPDGMIQDLHDKNMRIMISVWPKINEESSVYQDFNDRGWLYPRNIYDGRKDWIGKGYTSTFYDPFQQEARQGFWDLMNEKLYKKGVDAWWMDASEPDVHSNISLAERKAVFQPALGSSVRYYNTFPLMNAKGIYEGQRQTDPNNRVFILTRSYFAGQQRYSAAAWSGDIASRWHDMKDQIAAGINFSMSGTPYWTMDAGGFLVEKRFHKPQAQDLEEWREMNTRWYQYGAFLPMFRAHGQFPFREPFNIAGEDHQGYKSMVYYINLRYKLLAYNYSLAAKTFFDDYTMIRGLAMDFPQDRETYALNDQYLWGPALLVNPVTEKGAIQRSVYLPKDADWYDLYQGTSFKGGQTIQADAPYERIPVFVRSGSILPIGKELQYTGEHPQHELTLYVYDGADASFELYEDEGDNYNYEKGQYGTIAFTYEQANGTLTIGERVGKFAGMLKNRVFHVVLVSDQNQVGIDSPQGNRKTVRYRGKATSIVLK</sequence>
<dbReference type="OrthoDB" id="176168at2"/>
<name>A0A4Q6XQH4_9SPHI</name>
<evidence type="ECO:0000256" key="3">
    <source>
        <dbReference type="SAM" id="SignalP"/>
    </source>
</evidence>
<keyword evidence="3" id="KW-0732">Signal</keyword>
<evidence type="ECO:0000313" key="6">
    <source>
        <dbReference type="Proteomes" id="UP000292855"/>
    </source>
</evidence>
<dbReference type="InterPro" id="IPR048395">
    <property type="entry name" value="Glyco_hydro_31_C"/>
</dbReference>
<reference evidence="5 6" key="1">
    <citation type="submission" date="2019-02" db="EMBL/GenBank/DDBJ databases">
        <authorList>
            <person name="Li Y."/>
        </authorList>
    </citation>
    <scope>NUCLEOTIDE SEQUENCE [LARGE SCALE GENOMIC DNA]</scope>
    <source>
        <strain evidence="5 6">30C10-4-7</strain>
    </source>
</reference>
<protein>
    <submittedName>
        <fullName evidence="5">DUF5110 domain-containing protein</fullName>
    </submittedName>
</protein>
<dbReference type="PANTHER" id="PTHR43863">
    <property type="entry name" value="HYDROLASE, PUTATIVE (AFU_ORTHOLOGUE AFUA_1G03140)-RELATED"/>
    <property type="match status" value="1"/>
</dbReference>
<dbReference type="InterPro" id="IPR017853">
    <property type="entry name" value="GH"/>
</dbReference>
<keyword evidence="2" id="KW-0378">Hydrolase</keyword>
<dbReference type="Pfam" id="PF13802">
    <property type="entry name" value="Gal_mutarotas_2"/>
    <property type="match status" value="1"/>
</dbReference>
<evidence type="ECO:0000313" key="5">
    <source>
        <dbReference type="EMBL" id="RZF58677.1"/>
    </source>
</evidence>
<dbReference type="GO" id="GO:0004553">
    <property type="term" value="F:hydrolase activity, hydrolyzing O-glycosyl compounds"/>
    <property type="evidence" value="ECO:0007669"/>
    <property type="project" value="InterPro"/>
</dbReference>
<dbReference type="Gene3D" id="2.60.40.1760">
    <property type="entry name" value="glycosyl hydrolase (family 31)"/>
    <property type="match status" value="1"/>
</dbReference>
<dbReference type="InterPro" id="IPR037524">
    <property type="entry name" value="PA14/GLEYA"/>
</dbReference>
<evidence type="ECO:0000256" key="1">
    <source>
        <dbReference type="ARBA" id="ARBA00007806"/>
    </source>
</evidence>
<dbReference type="InterPro" id="IPR013780">
    <property type="entry name" value="Glyco_hydro_b"/>
</dbReference>
<dbReference type="Gene3D" id="2.60.120.380">
    <property type="match status" value="1"/>
</dbReference>
<feature type="signal peptide" evidence="3">
    <location>
        <begin position="1"/>
        <end position="19"/>
    </location>
</feature>
<gene>
    <name evidence="5" type="ORF">EWE74_15195</name>
</gene>
<evidence type="ECO:0000256" key="2">
    <source>
        <dbReference type="RuleBase" id="RU361185"/>
    </source>
</evidence>
<keyword evidence="2" id="KW-0326">Glycosidase</keyword>
<dbReference type="SUPFAM" id="SSF56988">
    <property type="entry name" value="Anthrax protective antigen"/>
    <property type="match status" value="1"/>
</dbReference>
<dbReference type="RefSeq" id="WP_130142462.1">
    <property type="nucleotide sequence ID" value="NZ_SGIT01000003.1"/>
</dbReference>
<dbReference type="InterPro" id="IPR000322">
    <property type="entry name" value="Glyco_hydro_31_TIM"/>
</dbReference>
<dbReference type="CDD" id="cd14752">
    <property type="entry name" value="GH31_N"/>
    <property type="match status" value="1"/>
</dbReference>
<proteinExistence type="inferred from homology"/>
<evidence type="ECO:0000259" key="4">
    <source>
        <dbReference type="PROSITE" id="PS51820"/>
    </source>
</evidence>
<organism evidence="5 6">
    <name type="scientific">Sphingobacterium corticibacterium</name>
    <dbReference type="NCBI Taxonomy" id="2484746"/>
    <lineage>
        <taxon>Bacteria</taxon>
        <taxon>Pseudomonadati</taxon>
        <taxon>Bacteroidota</taxon>
        <taxon>Sphingobacteriia</taxon>
        <taxon>Sphingobacteriales</taxon>
        <taxon>Sphingobacteriaceae</taxon>
        <taxon>Sphingobacterium</taxon>
    </lineage>
</organism>
<dbReference type="SUPFAM" id="SSF74650">
    <property type="entry name" value="Galactose mutarotase-like"/>
    <property type="match status" value="1"/>
</dbReference>
<dbReference type="SUPFAM" id="SSF51011">
    <property type="entry name" value="Glycosyl hydrolase domain"/>
    <property type="match status" value="1"/>
</dbReference>
<accession>A0A4Q6XQH4</accession>
<dbReference type="InterPro" id="IPR051816">
    <property type="entry name" value="Glycosyl_Hydrolase_31"/>
</dbReference>
<dbReference type="InterPro" id="IPR011658">
    <property type="entry name" value="PA14_dom"/>
</dbReference>
<dbReference type="GO" id="GO:0005975">
    <property type="term" value="P:carbohydrate metabolic process"/>
    <property type="evidence" value="ECO:0007669"/>
    <property type="project" value="InterPro"/>
</dbReference>
<dbReference type="InterPro" id="IPR025887">
    <property type="entry name" value="Glyco_hydro_31_N_dom"/>
</dbReference>
<dbReference type="AlphaFoldDB" id="A0A4Q6XQH4"/>
<feature type="chain" id="PRO_5020342880" evidence="3">
    <location>
        <begin position="20"/>
        <end position="954"/>
    </location>
</feature>
<dbReference type="SMART" id="SM00758">
    <property type="entry name" value="PA14"/>
    <property type="match status" value="1"/>
</dbReference>
<dbReference type="GO" id="GO:0030246">
    <property type="term" value="F:carbohydrate binding"/>
    <property type="evidence" value="ECO:0007669"/>
    <property type="project" value="InterPro"/>
</dbReference>